<name>A0ABR1SSB8_9PEZI</name>
<feature type="compositionally biased region" description="Polar residues" evidence="1">
    <location>
        <begin position="12"/>
        <end position="21"/>
    </location>
</feature>
<accession>A0ABR1SSB8</accession>
<gene>
    <name evidence="2" type="ORF">PG991_000559</name>
</gene>
<dbReference type="EMBL" id="JAQQWI010000002">
    <property type="protein sequence ID" value="KAK8037213.1"/>
    <property type="molecule type" value="Genomic_DNA"/>
</dbReference>
<feature type="region of interest" description="Disordered" evidence="1">
    <location>
        <begin position="1"/>
        <end position="38"/>
    </location>
</feature>
<evidence type="ECO:0000256" key="1">
    <source>
        <dbReference type="SAM" id="MobiDB-lite"/>
    </source>
</evidence>
<comment type="caution">
    <text evidence="2">The sequence shown here is derived from an EMBL/GenBank/DDBJ whole genome shotgun (WGS) entry which is preliminary data.</text>
</comment>
<evidence type="ECO:0000313" key="2">
    <source>
        <dbReference type="EMBL" id="KAK8037213.1"/>
    </source>
</evidence>
<reference evidence="2 3" key="1">
    <citation type="submission" date="2023-01" db="EMBL/GenBank/DDBJ databases">
        <title>Analysis of 21 Apiospora genomes using comparative genomics revels a genus with tremendous synthesis potential of carbohydrate active enzymes and secondary metabolites.</title>
        <authorList>
            <person name="Sorensen T."/>
        </authorList>
    </citation>
    <scope>NUCLEOTIDE SEQUENCE [LARGE SCALE GENOMIC DNA]</scope>
    <source>
        <strain evidence="2 3">CBS 20057</strain>
    </source>
</reference>
<protein>
    <submittedName>
        <fullName evidence="2">Uncharacterized protein</fullName>
    </submittedName>
</protein>
<organism evidence="2 3">
    <name type="scientific">Apiospora marii</name>
    <dbReference type="NCBI Taxonomy" id="335849"/>
    <lineage>
        <taxon>Eukaryota</taxon>
        <taxon>Fungi</taxon>
        <taxon>Dikarya</taxon>
        <taxon>Ascomycota</taxon>
        <taxon>Pezizomycotina</taxon>
        <taxon>Sordariomycetes</taxon>
        <taxon>Xylariomycetidae</taxon>
        <taxon>Amphisphaeriales</taxon>
        <taxon>Apiosporaceae</taxon>
        <taxon>Apiospora</taxon>
    </lineage>
</organism>
<evidence type="ECO:0000313" key="3">
    <source>
        <dbReference type="Proteomes" id="UP001396898"/>
    </source>
</evidence>
<proteinExistence type="predicted"/>
<dbReference type="Proteomes" id="UP001396898">
    <property type="component" value="Unassembled WGS sequence"/>
</dbReference>
<sequence>MSGRMPDDGADSVTNGETNGNADVDGVTDGSANATNDDWTEVVSIGSLESEAIVETDEDETVSGSEWEDAPLYQQSDLLTRLRNRFRDTMPRRS</sequence>
<keyword evidence="3" id="KW-1185">Reference proteome</keyword>